<dbReference type="Gene3D" id="3.30.200.20">
    <property type="entry name" value="Phosphorylase Kinase, domain 1"/>
    <property type="match status" value="1"/>
</dbReference>
<evidence type="ECO:0000256" key="8">
    <source>
        <dbReference type="SAM" id="MobiDB-lite"/>
    </source>
</evidence>
<dbReference type="InterPro" id="IPR000719">
    <property type="entry name" value="Prot_kinase_dom"/>
</dbReference>
<dbReference type="SMART" id="SM00220">
    <property type="entry name" value="S_TKc"/>
    <property type="match status" value="1"/>
</dbReference>
<dbReference type="PROSITE" id="PS00108">
    <property type="entry name" value="PROTEIN_KINASE_ST"/>
    <property type="match status" value="1"/>
</dbReference>
<feature type="binding site" evidence="6">
    <location>
        <position position="171"/>
    </location>
    <ligand>
        <name>ATP</name>
        <dbReference type="ChEBI" id="CHEBI:30616"/>
    </ligand>
</feature>
<evidence type="ECO:0000313" key="10">
    <source>
        <dbReference type="EMBL" id="ORZ15312.1"/>
    </source>
</evidence>
<evidence type="ECO:0000256" key="6">
    <source>
        <dbReference type="PROSITE-ProRule" id="PRU10141"/>
    </source>
</evidence>
<dbReference type="Pfam" id="PF00069">
    <property type="entry name" value="Pkinase"/>
    <property type="match status" value="1"/>
</dbReference>
<dbReference type="PANTHER" id="PTHR24345:SF0">
    <property type="entry name" value="CELL CYCLE SERINE_THREONINE-PROTEIN KINASE CDC5_MSD2"/>
    <property type="match status" value="1"/>
</dbReference>
<dbReference type="InterPro" id="IPR017441">
    <property type="entry name" value="Protein_kinase_ATP_BS"/>
</dbReference>
<evidence type="ECO:0000256" key="2">
    <source>
        <dbReference type="ARBA" id="ARBA00022679"/>
    </source>
</evidence>
<feature type="compositionally biased region" description="Polar residues" evidence="8">
    <location>
        <begin position="22"/>
        <end position="43"/>
    </location>
</feature>
<accession>A0A1X2IGJ6</accession>
<evidence type="ECO:0000256" key="5">
    <source>
        <dbReference type="ARBA" id="ARBA00022840"/>
    </source>
</evidence>
<dbReference type="GO" id="GO:0004674">
    <property type="term" value="F:protein serine/threonine kinase activity"/>
    <property type="evidence" value="ECO:0007669"/>
    <property type="project" value="UniProtKB-KW"/>
</dbReference>
<evidence type="ECO:0000256" key="7">
    <source>
        <dbReference type="RuleBase" id="RU000304"/>
    </source>
</evidence>
<dbReference type="EMBL" id="MCGE01000013">
    <property type="protein sequence ID" value="ORZ15312.1"/>
    <property type="molecule type" value="Genomic_DNA"/>
</dbReference>
<evidence type="ECO:0000256" key="4">
    <source>
        <dbReference type="ARBA" id="ARBA00022777"/>
    </source>
</evidence>
<dbReference type="Proteomes" id="UP000193560">
    <property type="component" value="Unassembled WGS sequence"/>
</dbReference>
<dbReference type="GO" id="GO:0005634">
    <property type="term" value="C:nucleus"/>
    <property type="evidence" value="ECO:0007669"/>
    <property type="project" value="TreeGrafter"/>
</dbReference>
<dbReference type="Gene3D" id="1.10.510.10">
    <property type="entry name" value="Transferase(Phosphotransferase) domain 1"/>
    <property type="match status" value="1"/>
</dbReference>
<name>A0A1X2IGJ6_9FUNG</name>
<reference evidence="10 11" key="1">
    <citation type="submission" date="2016-07" db="EMBL/GenBank/DDBJ databases">
        <title>Pervasive Adenine N6-methylation of Active Genes in Fungi.</title>
        <authorList>
            <consortium name="DOE Joint Genome Institute"/>
            <person name="Mondo S.J."/>
            <person name="Dannebaum R.O."/>
            <person name="Kuo R.C."/>
            <person name="Labutti K."/>
            <person name="Haridas S."/>
            <person name="Kuo A."/>
            <person name="Salamov A."/>
            <person name="Ahrendt S.R."/>
            <person name="Lipzen A."/>
            <person name="Sullivan W."/>
            <person name="Andreopoulos W.B."/>
            <person name="Clum A."/>
            <person name="Lindquist E."/>
            <person name="Daum C."/>
            <person name="Ramamoorthy G.K."/>
            <person name="Gryganskyi A."/>
            <person name="Culley D."/>
            <person name="Magnuson J.K."/>
            <person name="James T.Y."/>
            <person name="O'Malley M.A."/>
            <person name="Stajich J.E."/>
            <person name="Spatafora J.W."/>
            <person name="Visel A."/>
            <person name="Grigoriev I.V."/>
        </authorList>
    </citation>
    <scope>NUCLEOTIDE SEQUENCE [LARGE SCALE GENOMIC DNA]</scope>
    <source>
        <strain evidence="10 11">NRRL 1336</strain>
    </source>
</reference>
<evidence type="ECO:0000259" key="9">
    <source>
        <dbReference type="PROSITE" id="PS50011"/>
    </source>
</evidence>
<gene>
    <name evidence="10" type="ORF">BCR42DRAFT_51453</name>
</gene>
<keyword evidence="4 10" id="KW-0418">Kinase</keyword>
<sequence length="499" mass="56190">MNHIIEKLKAHHLAGEKEESQSEPTSVRSDWNKSQADNQQSSNNEERHHFLPHRRDNESKLTVRDNGYHKHYIPPLDLNSHSLAASIHHLVHWRPHPSHRPGKAYDASSVLHSQMNARLDRVQSETCLHEKYGDADQFIGKGSFGTVRLVKTRDSSNNTLRSSTNTSTPAKKASSPPPQPSQQQQQHNTLYAVKEIKKSPNETNKSYVNRVTEEFLIASKLMHPNIVACVDLLPLQSHSDTYCQVMEYCNAGDLYEHIAHIKGPLHYIEALCFFKQLVHGVHYLHTNGLAHRDIKPENLLLTSDGCLKISDFGAADYFLDKDKHILGSTGVCGSQPYIAPEEFDNSGPYDARKVDVWSCGIVFLVMRKGGLAWQVARAQNDKQYALYLLYRKYVDSQQQHHPDIPHQPSPAITASPDESASTTTTTMSERSTPTTTTTTATTNTTATDDDKPTGLDIFSDYSPPAKRIFYSVLDPDPASRLTMDDIIKTDWFQQINCCH</sequence>
<feature type="region of interest" description="Disordered" evidence="8">
    <location>
        <begin position="398"/>
        <end position="456"/>
    </location>
</feature>
<dbReference type="GO" id="GO:0005524">
    <property type="term" value="F:ATP binding"/>
    <property type="evidence" value="ECO:0007669"/>
    <property type="project" value="UniProtKB-UniRule"/>
</dbReference>
<keyword evidence="2" id="KW-0808">Transferase</keyword>
<feature type="compositionally biased region" description="Low complexity" evidence="8">
    <location>
        <begin position="155"/>
        <end position="168"/>
    </location>
</feature>
<feature type="compositionally biased region" description="Low complexity" evidence="8">
    <location>
        <begin position="409"/>
        <end position="446"/>
    </location>
</feature>
<feature type="region of interest" description="Disordered" evidence="8">
    <location>
        <begin position="1"/>
        <end position="60"/>
    </location>
</feature>
<keyword evidence="11" id="KW-1185">Reference proteome</keyword>
<organism evidence="10 11">
    <name type="scientific">Absidia repens</name>
    <dbReference type="NCBI Taxonomy" id="90262"/>
    <lineage>
        <taxon>Eukaryota</taxon>
        <taxon>Fungi</taxon>
        <taxon>Fungi incertae sedis</taxon>
        <taxon>Mucoromycota</taxon>
        <taxon>Mucoromycotina</taxon>
        <taxon>Mucoromycetes</taxon>
        <taxon>Mucorales</taxon>
        <taxon>Cunninghamellaceae</taxon>
        <taxon>Absidia</taxon>
    </lineage>
</organism>
<keyword evidence="5 6" id="KW-0067">ATP-binding</keyword>
<protein>
    <submittedName>
        <fullName evidence="10">Kinase-like domain-containing protein</fullName>
    </submittedName>
</protein>
<evidence type="ECO:0000256" key="3">
    <source>
        <dbReference type="ARBA" id="ARBA00022741"/>
    </source>
</evidence>
<dbReference type="SUPFAM" id="SSF56112">
    <property type="entry name" value="Protein kinase-like (PK-like)"/>
    <property type="match status" value="1"/>
</dbReference>
<dbReference type="AlphaFoldDB" id="A0A1X2IGJ6"/>
<feature type="compositionally biased region" description="Basic and acidic residues" evidence="8">
    <location>
        <begin position="1"/>
        <end position="20"/>
    </location>
</feature>
<dbReference type="InterPro" id="IPR008271">
    <property type="entry name" value="Ser/Thr_kinase_AS"/>
</dbReference>
<dbReference type="InterPro" id="IPR011009">
    <property type="entry name" value="Kinase-like_dom_sf"/>
</dbReference>
<keyword evidence="1 7" id="KW-0723">Serine/threonine-protein kinase</keyword>
<evidence type="ECO:0000313" key="11">
    <source>
        <dbReference type="Proteomes" id="UP000193560"/>
    </source>
</evidence>
<dbReference type="PROSITE" id="PS00107">
    <property type="entry name" value="PROTEIN_KINASE_ATP"/>
    <property type="match status" value="1"/>
</dbReference>
<evidence type="ECO:0000256" key="1">
    <source>
        <dbReference type="ARBA" id="ARBA00022527"/>
    </source>
</evidence>
<feature type="region of interest" description="Disordered" evidence="8">
    <location>
        <begin position="152"/>
        <end position="187"/>
    </location>
</feature>
<dbReference type="PROSITE" id="PS50011">
    <property type="entry name" value="PROTEIN_KINASE_DOM"/>
    <property type="match status" value="1"/>
</dbReference>
<proteinExistence type="inferred from homology"/>
<feature type="compositionally biased region" description="Basic and acidic residues" evidence="8">
    <location>
        <begin position="44"/>
        <end position="60"/>
    </location>
</feature>
<feature type="domain" description="Protein kinase" evidence="9">
    <location>
        <begin position="133"/>
        <end position="492"/>
    </location>
</feature>
<dbReference type="OrthoDB" id="6513151at2759"/>
<comment type="caution">
    <text evidence="10">The sequence shown here is derived from an EMBL/GenBank/DDBJ whole genome shotgun (WGS) entry which is preliminary data.</text>
</comment>
<dbReference type="STRING" id="90262.A0A1X2IGJ6"/>
<keyword evidence="3 6" id="KW-0547">Nucleotide-binding</keyword>
<comment type="similarity">
    <text evidence="7">Belongs to the protein kinase superfamily.</text>
</comment>
<dbReference type="PANTHER" id="PTHR24345">
    <property type="entry name" value="SERINE/THREONINE-PROTEIN KINASE PLK"/>
    <property type="match status" value="1"/>
</dbReference>